<keyword evidence="1" id="KW-0812">Transmembrane</keyword>
<gene>
    <name evidence="2" type="ORF">BDU57DRAFT_523864</name>
</gene>
<name>A0A6A5QAP1_AMPQU</name>
<proteinExistence type="predicted"/>
<sequence>MMKNLTHNLDYLIVFRLPCATILSFLHQLICIASATSCRKQSVSRREQVNSLN</sequence>
<dbReference type="AlphaFoldDB" id="A0A6A5QAP1"/>
<keyword evidence="1" id="KW-1133">Transmembrane helix</keyword>
<evidence type="ECO:0000313" key="2">
    <source>
        <dbReference type="EMBL" id="KAF1911836.1"/>
    </source>
</evidence>
<organism evidence="2 3">
    <name type="scientific">Ampelomyces quisqualis</name>
    <name type="common">Powdery mildew agent</name>
    <dbReference type="NCBI Taxonomy" id="50730"/>
    <lineage>
        <taxon>Eukaryota</taxon>
        <taxon>Fungi</taxon>
        <taxon>Dikarya</taxon>
        <taxon>Ascomycota</taxon>
        <taxon>Pezizomycotina</taxon>
        <taxon>Dothideomycetes</taxon>
        <taxon>Pleosporomycetidae</taxon>
        <taxon>Pleosporales</taxon>
        <taxon>Pleosporineae</taxon>
        <taxon>Phaeosphaeriaceae</taxon>
        <taxon>Ampelomyces</taxon>
    </lineage>
</organism>
<keyword evidence="1" id="KW-0472">Membrane</keyword>
<accession>A0A6A5QAP1</accession>
<keyword evidence="3" id="KW-1185">Reference proteome</keyword>
<feature type="transmembrane region" description="Helical" evidence="1">
    <location>
        <begin position="12"/>
        <end position="36"/>
    </location>
</feature>
<reference evidence="2" key="1">
    <citation type="journal article" date="2020" name="Stud. Mycol.">
        <title>101 Dothideomycetes genomes: a test case for predicting lifestyles and emergence of pathogens.</title>
        <authorList>
            <person name="Haridas S."/>
            <person name="Albert R."/>
            <person name="Binder M."/>
            <person name="Bloem J."/>
            <person name="Labutti K."/>
            <person name="Salamov A."/>
            <person name="Andreopoulos B."/>
            <person name="Baker S."/>
            <person name="Barry K."/>
            <person name="Bills G."/>
            <person name="Bluhm B."/>
            <person name="Cannon C."/>
            <person name="Castanera R."/>
            <person name="Culley D."/>
            <person name="Daum C."/>
            <person name="Ezra D."/>
            <person name="Gonzalez J."/>
            <person name="Henrissat B."/>
            <person name="Kuo A."/>
            <person name="Liang C."/>
            <person name="Lipzen A."/>
            <person name="Lutzoni F."/>
            <person name="Magnuson J."/>
            <person name="Mondo S."/>
            <person name="Nolan M."/>
            <person name="Ohm R."/>
            <person name="Pangilinan J."/>
            <person name="Park H.-J."/>
            <person name="Ramirez L."/>
            <person name="Alfaro M."/>
            <person name="Sun H."/>
            <person name="Tritt A."/>
            <person name="Yoshinaga Y."/>
            <person name="Zwiers L.-H."/>
            <person name="Turgeon B."/>
            <person name="Goodwin S."/>
            <person name="Spatafora J."/>
            <person name="Crous P."/>
            <person name="Grigoriev I."/>
        </authorList>
    </citation>
    <scope>NUCLEOTIDE SEQUENCE</scope>
    <source>
        <strain evidence="2">HMLAC05119</strain>
    </source>
</reference>
<dbReference type="Proteomes" id="UP000800096">
    <property type="component" value="Unassembled WGS sequence"/>
</dbReference>
<protein>
    <submittedName>
        <fullName evidence="2">Uncharacterized protein</fullName>
    </submittedName>
</protein>
<dbReference type="EMBL" id="ML979142">
    <property type="protein sequence ID" value="KAF1911836.1"/>
    <property type="molecule type" value="Genomic_DNA"/>
</dbReference>
<evidence type="ECO:0000256" key="1">
    <source>
        <dbReference type="SAM" id="Phobius"/>
    </source>
</evidence>
<evidence type="ECO:0000313" key="3">
    <source>
        <dbReference type="Proteomes" id="UP000800096"/>
    </source>
</evidence>